<proteinExistence type="predicted"/>
<evidence type="ECO:0000313" key="3">
    <source>
        <dbReference type="Proteomes" id="UP000199005"/>
    </source>
</evidence>
<dbReference type="Proteomes" id="UP000199005">
    <property type="component" value="Unassembled WGS sequence"/>
</dbReference>
<accession>A0A1H6X9J4</accession>
<sequence>MLRLTTVLVLAAIAMITHASQEALTKRQLASIKSQVTEAAEVFNYASVGPLSNNTEKYFIASFETSADQHRNEKESTESQESIQRCAIFFMRGDGFTLLAKSGPLISYGPRDGINCAVASGSVEIHHRNSSTLCSEFNETWKFKLSNSQFILVGYDSASSDGCESPVFAETATSINFLSNEARLWRKSGEVIELWSKTARWNKPYVIKKATRNKEFSIRIEPHMQFVFELFDIEAFEGWMKQHKDLCGYIDEHYKYVPCR</sequence>
<feature type="signal peptide" evidence="1">
    <location>
        <begin position="1"/>
        <end position="19"/>
    </location>
</feature>
<organism evidence="2 3">
    <name type="scientific">Azotobacter beijerinckii</name>
    <dbReference type="NCBI Taxonomy" id="170623"/>
    <lineage>
        <taxon>Bacteria</taxon>
        <taxon>Pseudomonadati</taxon>
        <taxon>Pseudomonadota</taxon>
        <taxon>Gammaproteobacteria</taxon>
        <taxon>Pseudomonadales</taxon>
        <taxon>Pseudomonadaceae</taxon>
        <taxon>Azotobacter</taxon>
    </lineage>
</organism>
<feature type="chain" id="PRO_5011485565" evidence="1">
    <location>
        <begin position="20"/>
        <end position="260"/>
    </location>
</feature>
<evidence type="ECO:0000313" key="2">
    <source>
        <dbReference type="EMBL" id="SEJ21570.1"/>
    </source>
</evidence>
<dbReference type="AlphaFoldDB" id="A0A1H6X9J4"/>
<keyword evidence="1" id="KW-0732">Signal</keyword>
<gene>
    <name evidence="2" type="ORF">SAMN04244579_03519</name>
</gene>
<name>A0A1H6X9J4_9GAMM</name>
<reference evidence="2 3" key="1">
    <citation type="submission" date="2016-10" db="EMBL/GenBank/DDBJ databases">
        <authorList>
            <person name="de Groot N.N."/>
        </authorList>
    </citation>
    <scope>NUCLEOTIDE SEQUENCE [LARGE SCALE GENOMIC DNA]</scope>
    <source>
        <strain evidence="2 3">DSM 1041</strain>
    </source>
</reference>
<evidence type="ECO:0000256" key="1">
    <source>
        <dbReference type="SAM" id="SignalP"/>
    </source>
</evidence>
<dbReference type="EMBL" id="FNYO01000053">
    <property type="protein sequence ID" value="SEJ21570.1"/>
    <property type="molecule type" value="Genomic_DNA"/>
</dbReference>
<dbReference type="RefSeq" id="WP_090901650.1">
    <property type="nucleotide sequence ID" value="NZ_FNYO01000053.1"/>
</dbReference>
<protein>
    <submittedName>
        <fullName evidence="2">Uncharacterized protein</fullName>
    </submittedName>
</protein>